<dbReference type="RefSeq" id="WP_109837637.1">
    <property type="nucleotide sequence ID" value="NZ_QGKM01000027.1"/>
</dbReference>
<dbReference type="OrthoDB" id="9776898at2"/>
<feature type="region of interest" description="Disordered" evidence="1">
    <location>
        <begin position="270"/>
        <end position="295"/>
    </location>
</feature>
<dbReference type="SUPFAM" id="SSF55729">
    <property type="entry name" value="Acyl-CoA N-acyltransferases (Nat)"/>
    <property type="match status" value="1"/>
</dbReference>
<dbReference type="Pfam" id="PF04339">
    <property type="entry name" value="FemAB_like"/>
    <property type="match status" value="2"/>
</dbReference>
<dbReference type="Proteomes" id="UP000245539">
    <property type="component" value="Unassembled WGS sequence"/>
</dbReference>
<dbReference type="InterPro" id="IPR016181">
    <property type="entry name" value="Acyl_CoA_acyltransferase"/>
</dbReference>
<dbReference type="Gene3D" id="3.40.630.30">
    <property type="match status" value="1"/>
</dbReference>
<gene>
    <name evidence="2" type="ORF">DKW60_10620</name>
</gene>
<evidence type="ECO:0000313" key="3">
    <source>
        <dbReference type="Proteomes" id="UP000245539"/>
    </source>
</evidence>
<dbReference type="EMBL" id="QGKM01000027">
    <property type="protein sequence ID" value="PWQ97179.1"/>
    <property type="molecule type" value="Genomic_DNA"/>
</dbReference>
<evidence type="ECO:0000256" key="1">
    <source>
        <dbReference type="SAM" id="MobiDB-lite"/>
    </source>
</evidence>
<comment type="caution">
    <text evidence="2">The sequence shown here is derived from an EMBL/GenBank/DDBJ whole genome shotgun (WGS) entry which is preliminary data.</text>
</comment>
<dbReference type="AlphaFoldDB" id="A0A317CFP1"/>
<dbReference type="PANTHER" id="PTHR47017:SF1">
    <property type="entry name" value="ACYL-COA"/>
    <property type="match status" value="1"/>
</dbReference>
<dbReference type="GO" id="GO:0016740">
    <property type="term" value="F:transferase activity"/>
    <property type="evidence" value="ECO:0007669"/>
    <property type="project" value="UniProtKB-KW"/>
</dbReference>
<evidence type="ECO:0000313" key="2">
    <source>
        <dbReference type="EMBL" id="PWQ97179.1"/>
    </source>
</evidence>
<reference evidence="2 3" key="1">
    <citation type="submission" date="2018-05" db="EMBL/GenBank/DDBJ databases">
        <title>Leucothrix arctica sp. nov., isolated from Arctic seawater.</title>
        <authorList>
            <person name="Choi A."/>
            <person name="Baek K."/>
        </authorList>
    </citation>
    <scope>NUCLEOTIDE SEQUENCE [LARGE SCALE GENOMIC DNA]</scope>
    <source>
        <strain evidence="2 3">JCM 18388</strain>
    </source>
</reference>
<dbReference type="InterPro" id="IPR007434">
    <property type="entry name" value="FemAB-like"/>
</dbReference>
<accession>A0A317CFP1</accession>
<keyword evidence="2" id="KW-0808">Transferase</keyword>
<keyword evidence="3" id="KW-1185">Reference proteome</keyword>
<organism evidence="2 3">
    <name type="scientific">Leucothrix pacifica</name>
    <dbReference type="NCBI Taxonomy" id="1247513"/>
    <lineage>
        <taxon>Bacteria</taxon>
        <taxon>Pseudomonadati</taxon>
        <taxon>Pseudomonadota</taxon>
        <taxon>Gammaproteobacteria</taxon>
        <taxon>Thiotrichales</taxon>
        <taxon>Thiotrichaceae</taxon>
        <taxon>Leucothrix</taxon>
    </lineage>
</organism>
<sequence>MQIKIHSEINQIPAKQWNKMVDDNNPFVRHEFLAALENHGCVDPEFGWIPCHIGIYEDDTLAAAMPLYQKFNSYGEFVFDHAWADAYKQSGIPYFPKLVSAAPYTPATGQRMLSNAENPGTHYQILMQTVAQFATDNNISGYHCLFPRPDQLDWLAKLTLNGADVLLRHDVQFHWHNQGYKTFEDFLAKLTAKKRKNIRQERKRMQQSGVTLRLLDGHTATAKDWDDFAYFYKTTFEEKWSTPTLNAGFFKEVAEKMPDQVFLVMADLPSDPQAENSQPDTDAERTEDADSNSQGNRCIAGSLMFRSDTRLYGRHWGCTHQIDKLHFEACYYQGIEYCIRNNLQVFEPGAQGEHKIARGFIPTETRSAHWLNNSPYQDAIAQYVGHERLAINEYRDQLKSPYQEDQS</sequence>
<proteinExistence type="predicted"/>
<protein>
    <submittedName>
        <fullName evidence="2">GNAT family N-acetyltransferase</fullName>
    </submittedName>
</protein>
<name>A0A317CFP1_9GAMM</name>
<dbReference type="PANTHER" id="PTHR47017">
    <property type="entry name" value="ACYL-COA"/>
    <property type="match status" value="1"/>
</dbReference>